<dbReference type="PANTHER" id="PTHR30055">
    <property type="entry name" value="HTH-TYPE TRANSCRIPTIONAL REGULATOR RUTR"/>
    <property type="match status" value="1"/>
</dbReference>
<dbReference type="Pfam" id="PF02909">
    <property type="entry name" value="TetR_C_1"/>
    <property type="match status" value="1"/>
</dbReference>
<dbReference type="InterPro" id="IPR036271">
    <property type="entry name" value="Tet_transcr_reg_TetR-rel_C_sf"/>
</dbReference>
<feature type="domain" description="HTH tetR-type" evidence="6">
    <location>
        <begin position="6"/>
        <end position="66"/>
    </location>
</feature>
<evidence type="ECO:0000256" key="2">
    <source>
        <dbReference type="ARBA" id="ARBA00023015"/>
    </source>
</evidence>
<keyword evidence="1" id="KW-0678">Repressor</keyword>
<evidence type="ECO:0000313" key="7">
    <source>
        <dbReference type="EMBL" id="MBP2326756.1"/>
    </source>
</evidence>
<dbReference type="Pfam" id="PF00440">
    <property type="entry name" value="TetR_N"/>
    <property type="match status" value="1"/>
</dbReference>
<dbReference type="InterPro" id="IPR009057">
    <property type="entry name" value="Homeodomain-like_sf"/>
</dbReference>
<evidence type="ECO:0000259" key="6">
    <source>
        <dbReference type="PROSITE" id="PS50977"/>
    </source>
</evidence>
<keyword evidence="2" id="KW-0805">Transcription regulation</keyword>
<dbReference type="PROSITE" id="PS50977">
    <property type="entry name" value="HTH_TETR_2"/>
    <property type="match status" value="1"/>
</dbReference>
<reference evidence="7 8" key="1">
    <citation type="submission" date="2021-03" db="EMBL/GenBank/DDBJ databases">
        <title>Sequencing the genomes of 1000 actinobacteria strains.</title>
        <authorList>
            <person name="Klenk H.-P."/>
        </authorList>
    </citation>
    <scope>NUCLEOTIDE SEQUENCE [LARGE SCALE GENOMIC DNA]</scope>
    <source>
        <strain evidence="7 8">DSM 46670</strain>
    </source>
</reference>
<organism evidence="7 8">
    <name type="scientific">Kibdelosporangium banguiense</name>
    <dbReference type="NCBI Taxonomy" id="1365924"/>
    <lineage>
        <taxon>Bacteria</taxon>
        <taxon>Bacillati</taxon>
        <taxon>Actinomycetota</taxon>
        <taxon>Actinomycetes</taxon>
        <taxon>Pseudonocardiales</taxon>
        <taxon>Pseudonocardiaceae</taxon>
        <taxon>Kibdelosporangium</taxon>
    </lineage>
</organism>
<dbReference type="SUPFAM" id="SSF46689">
    <property type="entry name" value="Homeodomain-like"/>
    <property type="match status" value="1"/>
</dbReference>
<dbReference type="EMBL" id="JAGINW010000001">
    <property type="protein sequence ID" value="MBP2326756.1"/>
    <property type="molecule type" value="Genomic_DNA"/>
</dbReference>
<proteinExistence type="predicted"/>
<keyword evidence="3 5" id="KW-0238">DNA-binding</keyword>
<dbReference type="Proteomes" id="UP001519332">
    <property type="component" value="Unassembled WGS sequence"/>
</dbReference>
<accession>A0ABS4TS89</accession>
<dbReference type="PANTHER" id="PTHR30055:SF151">
    <property type="entry name" value="TRANSCRIPTIONAL REGULATORY PROTEIN"/>
    <property type="match status" value="1"/>
</dbReference>
<dbReference type="InterPro" id="IPR004111">
    <property type="entry name" value="Repressor_TetR_C"/>
</dbReference>
<dbReference type="InterPro" id="IPR001647">
    <property type="entry name" value="HTH_TetR"/>
</dbReference>
<gene>
    <name evidence="7" type="ORF">JOF56_007141</name>
</gene>
<dbReference type="Gene3D" id="1.10.357.10">
    <property type="entry name" value="Tetracycline Repressor, domain 2"/>
    <property type="match status" value="1"/>
</dbReference>
<sequence length="200" mass="21633">MPRPRSLTTDQLADAALAVIDRDGLAGLTMRAVAKELGVSTMGLYRYVNDREELEHLVVERVLAAVDTTRPETDPIVTMVQRMRAAIRAHPEVMPLTATYRHNSPSVLRWSETVLEILAGAGIDGRSRVVAMRALLGYVIGAIQLDQRGPLTGAGTIAIAAQDEFPRMAETARYAREIGPDEEFAGGLAVLLRGLGLSDS</sequence>
<dbReference type="PRINTS" id="PR00400">
    <property type="entry name" value="TETREPRESSOR"/>
</dbReference>
<dbReference type="InterPro" id="IPR050109">
    <property type="entry name" value="HTH-type_TetR-like_transc_reg"/>
</dbReference>
<dbReference type="Gene3D" id="1.10.10.60">
    <property type="entry name" value="Homeodomain-like"/>
    <property type="match status" value="1"/>
</dbReference>
<protein>
    <submittedName>
        <fullName evidence="7">AcrR family transcriptional regulator</fullName>
    </submittedName>
</protein>
<evidence type="ECO:0000256" key="5">
    <source>
        <dbReference type="PROSITE-ProRule" id="PRU00335"/>
    </source>
</evidence>
<keyword evidence="8" id="KW-1185">Reference proteome</keyword>
<evidence type="ECO:0000256" key="4">
    <source>
        <dbReference type="ARBA" id="ARBA00023163"/>
    </source>
</evidence>
<dbReference type="InterPro" id="IPR003012">
    <property type="entry name" value="Tet_transcr_reg_TetR"/>
</dbReference>
<dbReference type="SUPFAM" id="SSF48498">
    <property type="entry name" value="Tetracyclin repressor-like, C-terminal domain"/>
    <property type="match status" value="1"/>
</dbReference>
<keyword evidence="4" id="KW-0804">Transcription</keyword>
<evidence type="ECO:0000256" key="1">
    <source>
        <dbReference type="ARBA" id="ARBA00022491"/>
    </source>
</evidence>
<evidence type="ECO:0000313" key="8">
    <source>
        <dbReference type="Proteomes" id="UP001519332"/>
    </source>
</evidence>
<feature type="DNA-binding region" description="H-T-H motif" evidence="5">
    <location>
        <begin position="29"/>
        <end position="48"/>
    </location>
</feature>
<evidence type="ECO:0000256" key="3">
    <source>
        <dbReference type="ARBA" id="ARBA00023125"/>
    </source>
</evidence>
<name>A0ABS4TS89_9PSEU</name>
<comment type="caution">
    <text evidence="7">The sequence shown here is derived from an EMBL/GenBank/DDBJ whole genome shotgun (WGS) entry which is preliminary data.</text>
</comment>
<dbReference type="RefSeq" id="WP_209643788.1">
    <property type="nucleotide sequence ID" value="NZ_JAGINW010000001.1"/>
</dbReference>